<evidence type="ECO:0000259" key="13">
    <source>
        <dbReference type="PROSITE" id="PS51846"/>
    </source>
</evidence>
<evidence type="ECO:0000256" key="2">
    <source>
        <dbReference type="ARBA" id="ARBA00006337"/>
    </source>
</evidence>
<dbReference type="PROSITE" id="PS51371">
    <property type="entry name" value="CBS"/>
    <property type="match status" value="2"/>
</dbReference>
<evidence type="ECO:0000313" key="15">
    <source>
        <dbReference type="Proteomes" id="UP000533639"/>
    </source>
</evidence>
<comment type="caution">
    <text evidence="14">The sequence shown here is derived from an EMBL/GenBank/DDBJ whole genome shotgun (WGS) entry which is preliminary data.</text>
</comment>
<feature type="transmembrane region" description="Helical" evidence="11">
    <location>
        <begin position="107"/>
        <end position="128"/>
    </location>
</feature>
<evidence type="ECO:0000256" key="11">
    <source>
        <dbReference type="SAM" id="Phobius"/>
    </source>
</evidence>
<dbReference type="Gene3D" id="3.10.580.10">
    <property type="entry name" value="CBS-domain"/>
    <property type="match status" value="1"/>
</dbReference>
<feature type="domain" description="CBS" evidence="12">
    <location>
        <begin position="220"/>
        <end position="282"/>
    </location>
</feature>
<dbReference type="InterPro" id="IPR044751">
    <property type="entry name" value="Ion_transp-like_CBS"/>
</dbReference>
<dbReference type="Pfam" id="PF03471">
    <property type="entry name" value="CorC_HlyC"/>
    <property type="match status" value="1"/>
</dbReference>
<evidence type="ECO:0000313" key="14">
    <source>
        <dbReference type="EMBL" id="CAC9973279.1"/>
    </source>
</evidence>
<feature type="domain" description="CNNM transmembrane" evidence="13">
    <location>
        <begin position="13"/>
        <end position="202"/>
    </location>
</feature>
<dbReference type="InterPro" id="IPR000644">
    <property type="entry name" value="CBS_dom"/>
</dbReference>
<keyword evidence="7 9" id="KW-0129">CBS domain</keyword>
<dbReference type="PROSITE" id="PS51846">
    <property type="entry name" value="CNNM"/>
    <property type="match status" value="1"/>
</dbReference>
<dbReference type="InterPro" id="IPR036318">
    <property type="entry name" value="FAD-bd_PCMH-like_sf"/>
</dbReference>
<evidence type="ECO:0000256" key="7">
    <source>
        <dbReference type="ARBA" id="ARBA00023122"/>
    </source>
</evidence>
<dbReference type="InterPro" id="IPR019862">
    <property type="entry name" value="Motility-assoc_prot_GldE"/>
</dbReference>
<dbReference type="PANTHER" id="PTHR22777:SF32">
    <property type="entry name" value="UPF0053 INNER MEMBRANE PROTEIN YFJD"/>
    <property type="match status" value="1"/>
</dbReference>
<dbReference type="Pfam" id="PF01595">
    <property type="entry name" value="CNNM"/>
    <property type="match status" value="1"/>
</dbReference>
<dbReference type="InterPro" id="IPR005170">
    <property type="entry name" value="Transptr-assoc_dom"/>
</dbReference>
<accession>A0A9N8P0Q3</accession>
<comment type="subcellular location">
    <subcellularLocation>
        <location evidence="1">Cell membrane</location>
        <topology evidence="1">Multi-pass membrane protein</topology>
    </subcellularLocation>
</comment>
<dbReference type="AlphaFoldDB" id="A0A9N8P0Q3"/>
<dbReference type="Gene3D" id="3.30.465.10">
    <property type="match status" value="1"/>
</dbReference>
<reference evidence="14 15" key="1">
    <citation type="submission" date="2020-06" db="EMBL/GenBank/DDBJ databases">
        <authorList>
            <person name="Criscuolo A."/>
        </authorList>
    </citation>
    <scope>NUCLEOTIDE SEQUENCE [LARGE SCALE GENOMIC DNA]</scope>
    <source>
        <strain evidence="14">PXU-55</strain>
    </source>
</reference>
<evidence type="ECO:0000256" key="3">
    <source>
        <dbReference type="ARBA" id="ARBA00022475"/>
    </source>
</evidence>
<organism evidence="14 15">
    <name type="scientific">Flavobacterium panici</name>
    <dbReference type="NCBI Taxonomy" id="2654843"/>
    <lineage>
        <taxon>Bacteria</taxon>
        <taxon>Pseudomonadati</taxon>
        <taxon>Bacteroidota</taxon>
        <taxon>Flavobacteriia</taxon>
        <taxon>Flavobacteriales</taxon>
        <taxon>Flavobacteriaceae</taxon>
        <taxon>Flavobacterium</taxon>
    </lineage>
</organism>
<comment type="similarity">
    <text evidence="2">Belongs to the UPF0053 family.</text>
</comment>
<dbReference type="SMART" id="SM01091">
    <property type="entry name" value="CorC_HlyC"/>
    <property type="match status" value="1"/>
</dbReference>
<keyword evidence="6 10" id="KW-1133">Transmembrane helix</keyword>
<dbReference type="PANTHER" id="PTHR22777">
    <property type="entry name" value="HEMOLYSIN-RELATED"/>
    <property type="match status" value="1"/>
</dbReference>
<evidence type="ECO:0000256" key="4">
    <source>
        <dbReference type="ARBA" id="ARBA00022692"/>
    </source>
</evidence>
<keyword evidence="5" id="KW-0677">Repeat</keyword>
<dbReference type="InterPro" id="IPR046342">
    <property type="entry name" value="CBS_dom_sf"/>
</dbReference>
<evidence type="ECO:0000256" key="6">
    <source>
        <dbReference type="ARBA" id="ARBA00022989"/>
    </source>
</evidence>
<keyword evidence="15" id="KW-1185">Reference proteome</keyword>
<dbReference type="Pfam" id="PF00571">
    <property type="entry name" value="CBS"/>
    <property type="match status" value="1"/>
</dbReference>
<evidence type="ECO:0000256" key="9">
    <source>
        <dbReference type="PROSITE-ProRule" id="PRU00703"/>
    </source>
</evidence>
<dbReference type="EMBL" id="CAIJDE010000031">
    <property type="protein sequence ID" value="CAC9973279.1"/>
    <property type="molecule type" value="Genomic_DNA"/>
</dbReference>
<evidence type="ECO:0000256" key="10">
    <source>
        <dbReference type="PROSITE-ProRule" id="PRU01193"/>
    </source>
</evidence>
<feature type="transmembrane region" description="Helical" evidence="11">
    <location>
        <begin position="73"/>
        <end position="95"/>
    </location>
</feature>
<sequence>MDPEPSLLFTTILDTNLIIGFVGIFILLFLSAIVSGAEVALFSLSQKDIDDTLQENLSKGKIISDLLDKPKKLLATLLVANNFLNIGVVILFSFIGRNIFAGVESPVLKFILEVVLVTFLILLFAEVLPKVYASRNNIKFAKRFAYSISILDKLLSPISLPMRSVTLYLHNKLGKQKNSFSINQLSQALELTDSEGTSTEEQKILEGIVSFGNTDTKQVMSPRIDIFALEITEPFSAIYPKIIEKGFSRIPIYRDNIDQIEGVLFVKDLLPHIDKENFDWASLIREAFFVPENKKLDNLLKDFQSLKSHLAIVVDEYGGTSGLVSLEDIIEEIVGDISDEFDDENLNFSQIDEKNFLFEGKINLKDFYRIVDVDEDLFESHKGEAETLAGFILEILGNFPKKDQKIAFENCVFTIETVDKKRVKQIKVTIE</sequence>
<dbReference type="FunFam" id="3.10.580.10:FF:000002">
    <property type="entry name" value="Magnesium/cobalt efflux protein CorC"/>
    <property type="match status" value="1"/>
</dbReference>
<evidence type="ECO:0000256" key="5">
    <source>
        <dbReference type="ARBA" id="ARBA00022737"/>
    </source>
</evidence>
<dbReference type="Proteomes" id="UP000533639">
    <property type="component" value="Unassembled WGS sequence"/>
</dbReference>
<keyword evidence="8 10" id="KW-0472">Membrane</keyword>
<dbReference type="NCBIfam" id="TIGR03520">
    <property type="entry name" value="GldE"/>
    <property type="match status" value="1"/>
</dbReference>
<name>A0A9N8P0Q3_9FLAO</name>
<dbReference type="SUPFAM" id="SSF56176">
    <property type="entry name" value="FAD-binding/transporter-associated domain-like"/>
    <property type="match status" value="1"/>
</dbReference>
<gene>
    <name evidence="14" type="primary">gldE</name>
    <name evidence="14" type="ORF">FLAPXU55_00961</name>
</gene>
<evidence type="ECO:0000259" key="12">
    <source>
        <dbReference type="PROSITE" id="PS51371"/>
    </source>
</evidence>
<dbReference type="InterPro" id="IPR002550">
    <property type="entry name" value="CNNM"/>
</dbReference>
<dbReference type="RefSeq" id="WP_180856813.1">
    <property type="nucleotide sequence ID" value="NZ_CAIJDE010000031.1"/>
</dbReference>
<dbReference type="SUPFAM" id="SSF54631">
    <property type="entry name" value="CBS-domain pair"/>
    <property type="match status" value="1"/>
</dbReference>
<protein>
    <submittedName>
        <fullName evidence="14">Gliding motility-associated protein GldE</fullName>
    </submittedName>
</protein>
<dbReference type="GO" id="GO:0005886">
    <property type="term" value="C:plasma membrane"/>
    <property type="evidence" value="ECO:0007669"/>
    <property type="project" value="UniProtKB-SubCell"/>
</dbReference>
<feature type="domain" description="CBS" evidence="12">
    <location>
        <begin position="283"/>
        <end position="340"/>
    </location>
</feature>
<evidence type="ECO:0000256" key="8">
    <source>
        <dbReference type="ARBA" id="ARBA00023136"/>
    </source>
</evidence>
<proteinExistence type="inferred from homology"/>
<feature type="transmembrane region" description="Helical" evidence="11">
    <location>
        <begin position="17"/>
        <end position="44"/>
    </location>
</feature>
<evidence type="ECO:0000256" key="1">
    <source>
        <dbReference type="ARBA" id="ARBA00004651"/>
    </source>
</evidence>
<keyword evidence="3" id="KW-1003">Cell membrane</keyword>
<dbReference type="CDD" id="cd04590">
    <property type="entry name" value="CBS_pair_CorC_HlyC_assoc"/>
    <property type="match status" value="1"/>
</dbReference>
<keyword evidence="4 10" id="KW-0812">Transmembrane</keyword>
<dbReference type="InterPro" id="IPR016169">
    <property type="entry name" value="FAD-bd_PCMH_sub2"/>
</dbReference>
<dbReference type="GO" id="GO:0050660">
    <property type="term" value="F:flavin adenine dinucleotide binding"/>
    <property type="evidence" value="ECO:0007669"/>
    <property type="project" value="InterPro"/>
</dbReference>